<feature type="domain" description="Enoyl reductase (ER)" evidence="1">
    <location>
        <begin position="10"/>
        <end position="347"/>
    </location>
</feature>
<dbReference type="Pfam" id="PF13602">
    <property type="entry name" value="ADH_zinc_N_2"/>
    <property type="match status" value="1"/>
</dbReference>
<reference evidence="2" key="1">
    <citation type="submission" date="2015-01" db="EMBL/GenBank/DDBJ databases">
        <authorList>
            <person name="Durling Mikael"/>
        </authorList>
    </citation>
    <scope>NUCLEOTIDE SEQUENCE</scope>
</reference>
<dbReference type="InterPro" id="IPR013154">
    <property type="entry name" value="ADH-like_N"/>
</dbReference>
<dbReference type="SUPFAM" id="SSF51735">
    <property type="entry name" value="NAD(P)-binding Rossmann-fold domains"/>
    <property type="match status" value="1"/>
</dbReference>
<dbReference type="AlphaFoldDB" id="A0A0B7KAS1"/>
<sequence length="351" mass="37578">MRSLATQKFGKPENYEILDLPQPEITRPDEILIKVHASSINPVDVKLATGMGKNLLPCPLPFKLGYDVSGTVVAVGKDVPSTLQPGAEVYSRVKEEYRGTASEFAISTVDATSPKPKSLTHIEAASLPLASLTALQVLDRADKQLVGGLKGKTVFIPAGLSGVGSTAIQLAKRVFQAGKVITTLSTSKIAQADGLLGADAIDVAIDYTKGNYATMIEEGSLDFMFDITNQSMGSLHLMKKGGLILTIAGAPFGDMLKVMTSLPTVVRYGLTAFGSWRQFKAGRYNVSFDYIPMHSSAEDLARLGQWVDQGKLRTVVGRVAKLRDVDAVLQGCQEVFNGKGGIGKFVIEVEQ</sequence>
<evidence type="ECO:0000259" key="1">
    <source>
        <dbReference type="SMART" id="SM00829"/>
    </source>
</evidence>
<dbReference type="Gene3D" id="3.90.180.10">
    <property type="entry name" value="Medium-chain alcohol dehydrogenases, catalytic domain"/>
    <property type="match status" value="1"/>
</dbReference>
<dbReference type="PANTHER" id="PTHR11695:SF294">
    <property type="entry name" value="RETICULON-4-INTERACTING PROTEIN 1, MITOCHONDRIAL"/>
    <property type="match status" value="1"/>
</dbReference>
<dbReference type="PANTHER" id="PTHR11695">
    <property type="entry name" value="ALCOHOL DEHYDROGENASE RELATED"/>
    <property type="match status" value="1"/>
</dbReference>
<dbReference type="CDD" id="cd05289">
    <property type="entry name" value="MDR_like_2"/>
    <property type="match status" value="1"/>
</dbReference>
<dbReference type="Pfam" id="PF08240">
    <property type="entry name" value="ADH_N"/>
    <property type="match status" value="1"/>
</dbReference>
<organism evidence="2">
    <name type="scientific">Bionectria ochroleuca</name>
    <name type="common">Gliocladium roseum</name>
    <dbReference type="NCBI Taxonomy" id="29856"/>
    <lineage>
        <taxon>Eukaryota</taxon>
        <taxon>Fungi</taxon>
        <taxon>Dikarya</taxon>
        <taxon>Ascomycota</taxon>
        <taxon>Pezizomycotina</taxon>
        <taxon>Sordariomycetes</taxon>
        <taxon>Hypocreomycetidae</taxon>
        <taxon>Hypocreales</taxon>
        <taxon>Bionectriaceae</taxon>
        <taxon>Clonostachys</taxon>
    </lineage>
</organism>
<dbReference type="GO" id="GO:0016491">
    <property type="term" value="F:oxidoreductase activity"/>
    <property type="evidence" value="ECO:0007669"/>
    <property type="project" value="InterPro"/>
</dbReference>
<dbReference type="InterPro" id="IPR036291">
    <property type="entry name" value="NAD(P)-bd_dom_sf"/>
</dbReference>
<dbReference type="SUPFAM" id="SSF50129">
    <property type="entry name" value="GroES-like"/>
    <property type="match status" value="1"/>
</dbReference>
<accession>A0A0B7KAS1</accession>
<dbReference type="Gene3D" id="3.40.50.720">
    <property type="entry name" value="NAD(P)-binding Rossmann-like Domain"/>
    <property type="match status" value="1"/>
</dbReference>
<dbReference type="EMBL" id="CDPU01000025">
    <property type="protein sequence ID" value="CEO51781.1"/>
    <property type="molecule type" value="Genomic_DNA"/>
</dbReference>
<dbReference type="InterPro" id="IPR020843">
    <property type="entry name" value="ER"/>
</dbReference>
<dbReference type="SMART" id="SM00829">
    <property type="entry name" value="PKS_ER"/>
    <property type="match status" value="1"/>
</dbReference>
<proteinExistence type="predicted"/>
<gene>
    <name evidence="2" type="ORF">BN869_000007839_1</name>
</gene>
<dbReference type="InterPro" id="IPR050700">
    <property type="entry name" value="YIM1/Zinc_Alcohol_DH_Fams"/>
</dbReference>
<evidence type="ECO:0000313" key="2">
    <source>
        <dbReference type="EMBL" id="CEO51781.1"/>
    </source>
</evidence>
<dbReference type="InterPro" id="IPR011032">
    <property type="entry name" value="GroES-like_sf"/>
</dbReference>
<protein>
    <recommendedName>
        <fullName evidence="1">Enoyl reductase (ER) domain-containing protein</fullName>
    </recommendedName>
</protein>
<name>A0A0B7KAS1_BIOOC</name>